<proteinExistence type="predicted"/>
<sequence>MKRMLPNATEEEIKASLDEVGEVWNVIENTSVIHDWGWPTFSKEIRQAGSNQKVRVEVRTIEII</sequence>
<name>A0ABS3C4X8_9BACT</name>
<organism evidence="1 2">
    <name type="scientific">Algoriphagus oliviformis</name>
    <dbReference type="NCBI Taxonomy" id="2811231"/>
    <lineage>
        <taxon>Bacteria</taxon>
        <taxon>Pseudomonadati</taxon>
        <taxon>Bacteroidota</taxon>
        <taxon>Cytophagia</taxon>
        <taxon>Cytophagales</taxon>
        <taxon>Cyclobacteriaceae</taxon>
        <taxon>Algoriphagus</taxon>
    </lineage>
</organism>
<gene>
    <name evidence="1" type="ORF">J0A68_13200</name>
</gene>
<dbReference type="Proteomes" id="UP000664317">
    <property type="component" value="Unassembled WGS sequence"/>
</dbReference>
<evidence type="ECO:0000313" key="1">
    <source>
        <dbReference type="EMBL" id="MBN7811905.1"/>
    </source>
</evidence>
<evidence type="ECO:0000313" key="2">
    <source>
        <dbReference type="Proteomes" id="UP000664317"/>
    </source>
</evidence>
<dbReference type="RefSeq" id="WP_206578684.1">
    <property type="nucleotide sequence ID" value="NZ_JAFKCT010000005.1"/>
</dbReference>
<keyword evidence="2" id="KW-1185">Reference proteome</keyword>
<reference evidence="1 2" key="1">
    <citation type="submission" date="2021-03" db="EMBL/GenBank/DDBJ databases">
        <title>novel species isolated from a fishpond in China.</title>
        <authorList>
            <person name="Lu H."/>
            <person name="Cai Z."/>
        </authorList>
    </citation>
    <scope>NUCLEOTIDE SEQUENCE [LARGE SCALE GENOMIC DNA]</scope>
    <source>
        <strain evidence="1 2">H41</strain>
    </source>
</reference>
<comment type="caution">
    <text evidence="1">The sequence shown here is derived from an EMBL/GenBank/DDBJ whole genome shotgun (WGS) entry which is preliminary data.</text>
</comment>
<protein>
    <submittedName>
        <fullName evidence="1">Uncharacterized protein</fullName>
    </submittedName>
</protein>
<accession>A0ABS3C4X8</accession>
<dbReference type="EMBL" id="JAFKCT010000005">
    <property type="protein sequence ID" value="MBN7811905.1"/>
    <property type="molecule type" value="Genomic_DNA"/>
</dbReference>